<dbReference type="Proteomes" id="UP000475862">
    <property type="component" value="Unassembled WGS sequence"/>
</dbReference>
<dbReference type="EMBL" id="VYZN01000065">
    <property type="protein sequence ID" value="KAE9524864.1"/>
    <property type="molecule type" value="Genomic_DNA"/>
</dbReference>
<comment type="caution">
    <text evidence="1">The sequence shown here is derived from an EMBL/GenBank/DDBJ whole genome shotgun (WGS) entry which is preliminary data.</text>
</comment>
<reference evidence="1 2" key="1">
    <citation type="submission" date="2019-08" db="EMBL/GenBank/DDBJ databases">
        <title>The genome of the soybean aphid Biotype 1, its phylome, world population structure and adaptation to the North American continent.</title>
        <authorList>
            <person name="Giordano R."/>
            <person name="Donthu R.K."/>
            <person name="Hernandez A.G."/>
            <person name="Wright C.L."/>
            <person name="Zimin A.V."/>
        </authorList>
    </citation>
    <scope>NUCLEOTIDE SEQUENCE [LARGE SCALE GENOMIC DNA]</scope>
    <source>
        <tissue evidence="1">Whole aphids</tissue>
    </source>
</reference>
<organism evidence="1 2">
    <name type="scientific">Aphis glycines</name>
    <name type="common">Soybean aphid</name>
    <dbReference type="NCBI Taxonomy" id="307491"/>
    <lineage>
        <taxon>Eukaryota</taxon>
        <taxon>Metazoa</taxon>
        <taxon>Ecdysozoa</taxon>
        <taxon>Arthropoda</taxon>
        <taxon>Hexapoda</taxon>
        <taxon>Insecta</taxon>
        <taxon>Pterygota</taxon>
        <taxon>Neoptera</taxon>
        <taxon>Paraneoptera</taxon>
        <taxon>Hemiptera</taxon>
        <taxon>Sternorrhyncha</taxon>
        <taxon>Aphidomorpha</taxon>
        <taxon>Aphidoidea</taxon>
        <taxon>Aphididae</taxon>
        <taxon>Aphidini</taxon>
        <taxon>Aphis</taxon>
        <taxon>Aphis</taxon>
    </lineage>
</organism>
<accession>A0A6G0T3U3</accession>
<proteinExistence type="predicted"/>
<protein>
    <submittedName>
        <fullName evidence="1">Uncharacterized protein</fullName>
    </submittedName>
</protein>
<keyword evidence="2" id="KW-1185">Reference proteome</keyword>
<evidence type="ECO:0000313" key="2">
    <source>
        <dbReference type="Proteomes" id="UP000475862"/>
    </source>
</evidence>
<name>A0A6G0T3U3_APHGL</name>
<sequence length="290" mass="34322">MTRYHKQHHNLVFSKLQEPQNLLCNKESSKVHYPHAVVWQNQNHIFLKPQVMHFQVEVTTCIMALASLSEKITTTANFMFEIVFISSISFSIRFITSSSPIKQGATKLNPRNSSWALALGGTHGESEISKFTIKIKRIISPTDSWFEWWMDFFTLLNVLKMQDLPLKLQMTTSQLQMNDLYDLLLRGPYIQRFHKMNRLFDHLKLPLWLNNIIKNVLLENKLNNKYLFRKPCKKISTTCIPTLKYYNIKQVQKRKNMKVFYARPHFSSSEFEVERVSFLRLLFFVHLNKC</sequence>
<evidence type="ECO:0000313" key="1">
    <source>
        <dbReference type="EMBL" id="KAE9524864.1"/>
    </source>
</evidence>
<gene>
    <name evidence="1" type="ORF">AGLY_014914</name>
</gene>
<dbReference type="AlphaFoldDB" id="A0A6G0T3U3"/>